<dbReference type="PANTHER" id="PTHR43163">
    <property type="entry name" value="DIPEPTIDE TRANSPORT SYSTEM PERMEASE PROTEIN DPPB-RELATED"/>
    <property type="match status" value="1"/>
</dbReference>
<feature type="transmembrane region" description="Helical" evidence="7">
    <location>
        <begin position="228"/>
        <end position="253"/>
    </location>
</feature>
<dbReference type="PANTHER" id="PTHR43163:SF6">
    <property type="entry name" value="DIPEPTIDE TRANSPORT SYSTEM PERMEASE PROTEIN DPPB-RELATED"/>
    <property type="match status" value="1"/>
</dbReference>
<dbReference type="RefSeq" id="WP_142863611.1">
    <property type="nucleotide sequence ID" value="NZ_VJMF01000059.1"/>
</dbReference>
<evidence type="ECO:0000313" key="10">
    <source>
        <dbReference type="Proteomes" id="UP000316781"/>
    </source>
</evidence>
<dbReference type="PROSITE" id="PS50928">
    <property type="entry name" value="ABC_TM1"/>
    <property type="match status" value="1"/>
</dbReference>
<dbReference type="GO" id="GO:0071916">
    <property type="term" value="F:dipeptide transmembrane transporter activity"/>
    <property type="evidence" value="ECO:0007669"/>
    <property type="project" value="TreeGrafter"/>
</dbReference>
<comment type="subcellular location">
    <subcellularLocation>
        <location evidence="1 7">Cell membrane</location>
        <topology evidence="1 7">Multi-pass membrane protein</topology>
    </subcellularLocation>
</comment>
<comment type="similarity">
    <text evidence="7">Belongs to the binding-protein-dependent transport system permease family.</text>
</comment>
<evidence type="ECO:0000256" key="7">
    <source>
        <dbReference type="RuleBase" id="RU363032"/>
    </source>
</evidence>
<keyword evidence="5 7" id="KW-1133">Transmembrane helix</keyword>
<comment type="caution">
    <text evidence="9">The sequence shown here is derived from an EMBL/GenBank/DDBJ whole genome shotgun (WGS) entry which is preliminary data.</text>
</comment>
<evidence type="ECO:0000256" key="1">
    <source>
        <dbReference type="ARBA" id="ARBA00004651"/>
    </source>
</evidence>
<feature type="transmembrane region" description="Helical" evidence="7">
    <location>
        <begin position="169"/>
        <end position="192"/>
    </location>
</feature>
<keyword evidence="4 7" id="KW-0812">Transmembrane</keyword>
<evidence type="ECO:0000256" key="5">
    <source>
        <dbReference type="ARBA" id="ARBA00022989"/>
    </source>
</evidence>
<dbReference type="SUPFAM" id="SSF161098">
    <property type="entry name" value="MetI-like"/>
    <property type="match status" value="1"/>
</dbReference>
<dbReference type="Proteomes" id="UP000316781">
    <property type="component" value="Unassembled WGS sequence"/>
</dbReference>
<dbReference type="Gene3D" id="1.10.3720.10">
    <property type="entry name" value="MetI-like"/>
    <property type="match status" value="1"/>
</dbReference>
<evidence type="ECO:0000256" key="4">
    <source>
        <dbReference type="ARBA" id="ARBA00022692"/>
    </source>
</evidence>
<evidence type="ECO:0000259" key="8">
    <source>
        <dbReference type="PROSITE" id="PS50928"/>
    </source>
</evidence>
<evidence type="ECO:0000256" key="3">
    <source>
        <dbReference type="ARBA" id="ARBA00022475"/>
    </source>
</evidence>
<dbReference type="InterPro" id="IPR000515">
    <property type="entry name" value="MetI-like"/>
</dbReference>
<feature type="transmembrane region" description="Helical" evidence="7">
    <location>
        <begin position="136"/>
        <end position="157"/>
    </location>
</feature>
<dbReference type="CDD" id="cd06261">
    <property type="entry name" value="TM_PBP2"/>
    <property type="match status" value="1"/>
</dbReference>
<dbReference type="Pfam" id="PF00528">
    <property type="entry name" value="BPD_transp_1"/>
    <property type="match status" value="1"/>
</dbReference>
<dbReference type="InterPro" id="IPR045621">
    <property type="entry name" value="BPD_transp_1_N"/>
</dbReference>
<dbReference type="InterPro" id="IPR035906">
    <property type="entry name" value="MetI-like_sf"/>
</dbReference>
<evidence type="ECO:0000256" key="6">
    <source>
        <dbReference type="ARBA" id="ARBA00023136"/>
    </source>
</evidence>
<name>A0A549SNJ8_METSR</name>
<dbReference type="AlphaFoldDB" id="A0A549SNJ8"/>
<feature type="transmembrane region" description="Helical" evidence="7">
    <location>
        <begin position="101"/>
        <end position="124"/>
    </location>
</feature>
<protein>
    <submittedName>
        <fullName evidence="9">ABC transporter permease</fullName>
    </submittedName>
</protein>
<accession>A0A549SNJ8</accession>
<sequence>MILYLLQRLSSAAVVVYGAVTLIFLILFWLPGDPAELVAGPDADPATVAAIRDRLGADKPFVEQYIGYVVRLAQADLGVSFTTGEPVFDRLAEQAPATIELTLAAGSLALASGIGLGVVSAVNAGRWADYAIRSSLLLFASMPPFWLGVLLILLFSVTLRWLPAVGNGAAAQLVMPAFCLGLIAACPLARLVRANVLEALHEPFVVALRGKGLGESAVLYRHVLRNALAPAVAVFGVLIGEMLSGAVVVETVFARQGLGRLLAEAVGGKDIPMALGATLLAAVVFCIVNLLTDVVHRIIDPRIES</sequence>
<evidence type="ECO:0000256" key="2">
    <source>
        <dbReference type="ARBA" id="ARBA00022448"/>
    </source>
</evidence>
<keyword evidence="2 7" id="KW-0813">Transport</keyword>
<reference evidence="9 10" key="1">
    <citation type="submission" date="2019-07" db="EMBL/GenBank/DDBJ databases">
        <title>Ln-dependent methylotrophs.</title>
        <authorList>
            <person name="Tani A."/>
        </authorList>
    </citation>
    <scope>NUCLEOTIDE SEQUENCE [LARGE SCALE GENOMIC DNA]</scope>
    <source>
        <strain evidence="9 10">SM89A</strain>
    </source>
</reference>
<dbReference type="EMBL" id="VJMF01000059">
    <property type="protein sequence ID" value="TRL31194.1"/>
    <property type="molecule type" value="Genomic_DNA"/>
</dbReference>
<keyword evidence="3" id="KW-1003">Cell membrane</keyword>
<dbReference type="Pfam" id="PF19300">
    <property type="entry name" value="BPD_transp_1_N"/>
    <property type="match status" value="1"/>
</dbReference>
<feature type="transmembrane region" description="Helical" evidence="7">
    <location>
        <begin position="12"/>
        <end position="30"/>
    </location>
</feature>
<keyword evidence="6 7" id="KW-0472">Membrane</keyword>
<gene>
    <name evidence="9" type="ORF">FM996_14535</name>
</gene>
<proteinExistence type="inferred from homology"/>
<feature type="domain" description="ABC transmembrane type-1" evidence="8">
    <location>
        <begin position="95"/>
        <end position="296"/>
    </location>
</feature>
<evidence type="ECO:0000313" key="9">
    <source>
        <dbReference type="EMBL" id="TRL31194.1"/>
    </source>
</evidence>
<dbReference type="GO" id="GO:0005886">
    <property type="term" value="C:plasma membrane"/>
    <property type="evidence" value="ECO:0007669"/>
    <property type="project" value="UniProtKB-SubCell"/>
</dbReference>
<organism evidence="9 10">
    <name type="scientific">Methylosinus sporium</name>
    <dbReference type="NCBI Taxonomy" id="428"/>
    <lineage>
        <taxon>Bacteria</taxon>
        <taxon>Pseudomonadati</taxon>
        <taxon>Pseudomonadota</taxon>
        <taxon>Alphaproteobacteria</taxon>
        <taxon>Hyphomicrobiales</taxon>
        <taxon>Methylocystaceae</taxon>
        <taxon>Methylosinus</taxon>
    </lineage>
</organism>
<feature type="transmembrane region" description="Helical" evidence="7">
    <location>
        <begin position="273"/>
        <end position="292"/>
    </location>
</feature>